<name>A0ABR5FAB2_9MYCO</name>
<comment type="caution">
    <text evidence="2">The sequence shown here is derived from an EMBL/GenBank/DDBJ whole genome shotgun (WGS) entry which is preliminary data.</text>
</comment>
<protein>
    <recommendedName>
        <fullName evidence="4">Secreted protein</fullName>
    </recommendedName>
</protein>
<feature type="chain" id="PRO_5046895058" description="Secreted protein" evidence="1">
    <location>
        <begin position="25"/>
        <end position="104"/>
    </location>
</feature>
<proteinExistence type="predicted"/>
<dbReference type="Proteomes" id="UP000036464">
    <property type="component" value="Unassembled WGS sequence"/>
</dbReference>
<evidence type="ECO:0008006" key="4">
    <source>
        <dbReference type="Google" id="ProtNLM"/>
    </source>
</evidence>
<evidence type="ECO:0000313" key="3">
    <source>
        <dbReference type="Proteomes" id="UP000036464"/>
    </source>
</evidence>
<evidence type="ECO:0000256" key="1">
    <source>
        <dbReference type="SAM" id="SignalP"/>
    </source>
</evidence>
<keyword evidence="1" id="KW-0732">Signal</keyword>
<accession>A0ABR5FAB2</accession>
<reference evidence="2 3" key="1">
    <citation type="submission" date="2015-05" db="EMBL/GenBank/DDBJ databases">
        <title>Genome sequence of Mycobacterium heraklionense Davo strain.</title>
        <authorList>
            <person name="Greninger A.L."/>
            <person name="Cunningham G."/>
            <person name="Miller S."/>
        </authorList>
    </citation>
    <scope>NUCLEOTIDE SEQUENCE [LARGE SCALE GENOMIC DNA]</scope>
    <source>
        <strain evidence="2 3">Davo</strain>
    </source>
</reference>
<gene>
    <name evidence="2" type="ORF">ABW16_21685</name>
</gene>
<dbReference type="RefSeq" id="WP_047321257.1">
    <property type="nucleotide sequence ID" value="NZ_LDPO01000027.1"/>
</dbReference>
<dbReference type="EMBL" id="LDPO01000027">
    <property type="protein sequence ID" value="KLO25919.1"/>
    <property type="molecule type" value="Genomic_DNA"/>
</dbReference>
<evidence type="ECO:0000313" key="2">
    <source>
        <dbReference type="EMBL" id="KLO25919.1"/>
    </source>
</evidence>
<feature type="signal peptide" evidence="1">
    <location>
        <begin position="1"/>
        <end position="24"/>
    </location>
</feature>
<organism evidence="2 3">
    <name type="scientific">Mycolicibacter heraklionensis</name>
    <dbReference type="NCBI Taxonomy" id="512402"/>
    <lineage>
        <taxon>Bacteria</taxon>
        <taxon>Bacillati</taxon>
        <taxon>Actinomycetota</taxon>
        <taxon>Actinomycetes</taxon>
        <taxon>Mycobacteriales</taxon>
        <taxon>Mycobacteriaceae</taxon>
        <taxon>Mycolicibacter</taxon>
    </lineage>
</organism>
<keyword evidence="3" id="KW-1185">Reference proteome</keyword>
<sequence>MKRWAAALFATMAAVLATAAPALADPPWADPHYPDPMHRSCAGGMGGFIVGFCDGEHYPDGTYWHQLNGSGWGSKPECMLDGAPAPVGGCDGAVKAEPPAETPA</sequence>